<keyword evidence="3" id="KW-1185">Reference proteome</keyword>
<accession>A0A5J5BAI8</accession>
<evidence type="ECO:0000256" key="1">
    <source>
        <dbReference type="SAM" id="MobiDB-lite"/>
    </source>
</evidence>
<dbReference type="Proteomes" id="UP000325577">
    <property type="component" value="Linkage Group LG14"/>
</dbReference>
<evidence type="ECO:0000313" key="3">
    <source>
        <dbReference type="Proteomes" id="UP000325577"/>
    </source>
</evidence>
<protein>
    <submittedName>
        <fullName evidence="2">Uncharacterized protein</fullName>
    </submittedName>
</protein>
<feature type="compositionally biased region" description="Acidic residues" evidence="1">
    <location>
        <begin position="52"/>
        <end position="64"/>
    </location>
</feature>
<dbReference type="EMBL" id="CM018037">
    <property type="protein sequence ID" value="KAA8538777.1"/>
    <property type="molecule type" value="Genomic_DNA"/>
</dbReference>
<sequence>MEAMISEMRRVMKLELEQVHERIDQMESAHGKLQNASNVHRRERVQPGEMRVEDEEPYGTGFDEEDDRDSVVVMAFPNTSNAMNPTISHQRWSCPKMIKLKVVFATHSPDPSTGSDFEDGEVCASTPIATMRDSLSRLTWLTKRAIENSSQRKPLTWKKNMVDSRLTKISYFVQTTISMVIPTIEVAKRGGPSRGKFHTRAKLASTQKSYLSRHNSSAESRLAQAQFNCFDKAYPSKPMVALLASAPPVAVAFQHHM</sequence>
<reference evidence="2 3" key="1">
    <citation type="submission" date="2019-09" db="EMBL/GenBank/DDBJ databases">
        <title>A chromosome-level genome assembly of the Chinese tupelo Nyssa sinensis.</title>
        <authorList>
            <person name="Yang X."/>
            <person name="Kang M."/>
            <person name="Yang Y."/>
            <person name="Xiong H."/>
            <person name="Wang M."/>
            <person name="Zhang Z."/>
            <person name="Wang Z."/>
            <person name="Wu H."/>
            <person name="Ma T."/>
            <person name="Liu J."/>
            <person name="Xi Z."/>
        </authorList>
    </citation>
    <scope>NUCLEOTIDE SEQUENCE [LARGE SCALE GENOMIC DNA]</scope>
    <source>
        <strain evidence="2">J267</strain>
        <tissue evidence="2">Leaf</tissue>
    </source>
</reference>
<proteinExistence type="predicted"/>
<feature type="region of interest" description="Disordered" evidence="1">
    <location>
        <begin position="30"/>
        <end position="64"/>
    </location>
</feature>
<dbReference type="AlphaFoldDB" id="A0A5J5BAI8"/>
<name>A0A5J5BAI8_9ASTE</name>
<evidence type="ECO:0000313" key="2">
    <source>
        <dbReference type="EMBL" id="KAA8538777.1"/>
    </source>
</evidence>
<gene>
    <name evidence="2" type="ORF">F0562_025469</name>
</gene>
<organism evidence="2 3">
    <name type="scientific">Nyssa sinensis</name>
    <dbReference type="NCBI Taxonomy" id="561372"/>
    <lineage>
        <taxon>Eukaryota</taxon>
        <taxon>Viridiplantae</taxon>
        <taxon>Streptophyta</taxon>
        <taxon>Embryophyta</taxon>
        <taxon>Tracheophyta</taxon>
        <taxon>Spermatophyta</taxon>
        <taxon>Magnoliopsida</taxon>
        <taxon>eudicotyledons</taxon>
        <taxon>Gunneridae</taxon>
        <taxon>Pentapetalae</taxon>
        <taxon>asterids</taxon>
        <taxon>Cornales</taxon>
        <taxon>Nyssaceae</taxon>
        <taxon>Nyssa</taxon>
    </lineage>
</organism>